<dbReference type="Proteomes" id="UP000681722">
    <property type="component" value="Unassembled WGS sequence"/>
</dbReference>
<protein>
    <recommendedName>
        <fullName evidence="4">Integrase catalytic domain-containing protein</fullName>
    </recommendedName>
</protein>
<proteinExistence type="predicted"/>
<dbReference type="Proteomes" id="UP000663829">
    <property type="component" value="Unassembled WGS sequence"/>
</dbReference>
<evidence type="ECO:0000313" key="3">
    <source>
        <dbReference type="Proteomes" id="UP000663829"/>
    </source>
</evidence>
<evidence type="ECO:0008006" key="4">
    <source>
        <dbReference type="Google" id="ProtNLM"/>
    </source>
</evidence>
<dbReference type="GO" id="GO:0003676">
    <property type="term" value="F:nucleic acid binding"/>
    <property type="evidence" value="ECO:0007669"/>
    <property type="project" value="InterPro"/>
</dbReference>
<gene>
    <name evidence="1" type="ORF">GPM918_LOCUS20816</name>
    <name evidence="2" type="ORF">SRO942_LOCUS20815</name>
</gene>
<feature type="non-terminal residue" evidence="1">
    <location>
        <position position="1"/>
    </location>
</feature>
<keyword evidence="3" id="KW-1185">Reference proteome</keyword>
<dbReference type="EMBL" id="CAJNOQ010006673">
    <property type="protein sequence ID" value="CAF1143646.1"/>
    <property type="molecule type" value="Genomic_DNA"/>
</dbReference>
<dbReference type="SUPFAM" id="SSF53098">
    <property type="entry name" value="Ribonuclease H-like"/>
    <property type="match status" value="1"/>
</dbReference>
<accession>A0A814SDR5</accession>
<dbReference type="InterPro" id="IPR036397">
    <property type="entry name" value="RNaseH_sf"/>
</dbReference>
<dbReference type="InterPro" id="IPR012337">
    <property type="entry name" value="RNaseH-like_sf"/>
</dbReference>
<name>A0A814SDR5_9BILA</name>
<organism evidence="1 3">
    <name type="scientific">Didymodactylos carnosus</name>
    <dbReference type="NCBI Taxonomy" id="1234261"/>
    <lineage>
        <taxon>Eukaryota</taxon>
        <taxon>Metazoa</taxon>
        <taxon>Spiralia</taxon>
        <taxon>Gnathifera</taxon>
        <taxon>Rotifera</taxon>
        <taxon>Eurotatoria</taxon>
        <taxon>Bdelloidea</taxon>
        <taxon>Philodinida</taxon>
        <taxon>Philodinidae</taxon>
        <taxon>Didymodactylos</taxon>
    </lineage>
</organism>
<reference evidence="1" key="1">
    <citation type="submission" date="2021-02" db="EMBL/GenBank/DDBJ databases">
        <authorList>
            <person name="Nowell W R."/>
        </authorList>
    </citation>
    <scope>NUCLEOTIDE SEQUENCE</scope>
</reference>
<comment type="caution">
    <text evidence="1">The sequence shown here is derived from an EMBL/GenBank/DDBJ whole genome shotgun (WGS) entry which is preliminary data.</text>
</comment>
<dbReference type="AlphaFoldDB" id="A0A814SDR5"/>
<dbReference type="OrthoDB" id="8027383at2759"/>
<evidence type="ECO:0000313" key="2">
    <source>
        <dbReference type="EMBL" id="CAF3907305.1"/>
    </source>
</evidence>
<dbReference type="EMBL" id="CAJOBC010006674">
    <property type="protein sequence ID" value="CAF3907305.1"/>
    <property type="molecule type" value="Genomic_DNA"/>
</dbReference>
<dbReference type="Gene3D" id="3.30.420.10">
    <property type="entry name" value="Ribonuclease H-like superfamily/Ribonuclease H"/>
    <property type="match status" value="1"/>
</dbReference>
<sequence length="210" mass="23556">MAKNSPRRLRHPRSQGLVERGNATLCDILGKFLHDRGTDHWIQCLGAVMYSMNTSLARGVDTVPFEIVFGQKPRVDLAFICYNSHLSTSNKTDDLIKQPHFDESSRANLGSQNSQHMSIRDRAAEVYLANANKRITAHNRCVQHLSENCAVGDFIGVKIDKVDRTSTDPKPLPCVIIHKKHHAVKVACVNGIIDQWWPLESLVRLTAVPQ</sequence>
<evidence type="ECO:0000313" key="1">
    <source>
        <dbReference type="EMBL" id="CAF1143646.1"/>
    </source>
</evidence>